<dbReference type="SUPFAM" id="SSF50156">
    <property type="entry name" value="PDZ domain-like"/>
    <property type="match status" value="1"/>
</dbReference>
<dbReference type="InterPro" id="IPR029045">
    <property type="entry name" value="ClpP/crotonase-like_dom_sf"/>
</dbReference>
<dbReference type="SMART" id="SM00228">
    <property type="entry name" value="PDZ"/>
    <property type="match status" value="1"/>
</dbReference>
<organism evidence="8 9">
    <name type="scientific">Roseisolibacter agri</name>
    <dbReference type="NCBI Taxonomy" id="2014610"/>
    <lineage>
        <taxon>Bacteria</taxon>
        <taxon>Pseudomonadati</taxon>
        <taxon>Gemmatimonadota</taxon>
        <taxon>Gemmatimonadia</taxon>
        <taxon>Gemmatimonadales</taxon>
        <taxon>Gemmatimonadaceae</taxon>
        <taxon>Roseisolibacter</taxon>
    </lineage>
</organism>
<dbReference type="InterPro" id="IPR036034">
    <property type="entry name" value="PDZ_sf"/>
</dbReference>
<dbReference type="CDD" id="cd07560">
    <property type="entry name" value="Peptidase_S41_CPP"/>
    <property type="match status" value="1"/>
</dbReference>
<evidence type="ECO:0000256" key="6">
    <source>
        <dbReference type="SAM" id="MobiDB-lite"/>
    </source>
</evidence>
<dbReference type="GO" id="GO:0007165">
    <property type="term" value="P:signal transduction"/>
    <property type="evidence" value="ECO:0007669"/>
    <property type="project" value="TreeGrafter"/>
</dbReference>
<dbReference type="Gene3D" id="2.30.42.10">
    <property type="match status" value="1"/>
</dbReference>
<keyword evidence="4 5" id="KW-0720">Serine protease</keyword>
<keyword evidence="9" id="KW-1185">Reference proteome</keyword>
<dbReference type="SUPFAM" id="SSF52096">
    <property type="entry name" value="ClpP/crotonase"/>
    <property type="match status" value="1"/>
</dbReference>
<gene>
    <name evidence="8" type="ORF">rosag_48540</name>
</gene>
<comment type="similarity">
    <text evidence="1 5">Belongs to the peptidase S41A family.</text>
</comment>
<dbReference type="Pfam" id="PF03572">
    <property type="entry name" value="Peptidase_S41"/>
    <property type="match status" value="1"/>
</dbReference>
<evidence type="ECO:0000256" key="2">
    <source>
        <dbReference type="ARBA" id="ARBA00022670"/>
    </source>
</evidence>
<protein>
    <recommendedName>
        <fullName evidence="7">PDZ domain-containing protein</fullName>
    </recommendedName>
</protein>
<evidence type="ECO:0000313" key="9">
    <source>
        <dbReference type="Proteomes" id="UP001161325"/>
    </source>
</evidence>
<feature type="domain" description="PDZ" evidence="7">
    <location>
        <begin position="82"/>
        <end position="165"/>
    </location>
</feature>
<dbReference type="InterPro" id="IPR004447">
    <property type="entry name" value="Peptidase_S41A"/>
</dbReference>
<keyword evidence="2 5" id="KW-0645">Protease</keyword>
<dbReference type="InterPro" id="IPR005151">
    <property type="entry name" value="Tail-specific_protease"/>
</dbReference>
<evidence type="ECO:0000256" key="1">
    <source>
        <dbReference type="ARBA" id="ARBA00009179"/>
    </source>
</evidence>
<evidence type="ECO:0000256" key="5">
    <source>
        <dbReference type="RuleBase" id="RU004404"/>
    </source>
</evidence>
<dbReference type="GO" id="GO:0030288">
    <property type="term" value="C:outer membrane-bounded periplasmic space"/>
    <property type="evidence" value="ECO:0007669"/>
    <property type="project" value="TreeGrafter"/>
</dbReference>
<evidence type="ECO:0000256" key="4">
    <source>
        <dbReference type="ARBA" id="ARBA00022825"/>
    </source>
</evidence>
<proteinExistence type="inferred from homology"/>
<comment type="caution">
    <text evidence="8">The sequence shown here is derived from an EMBL/GenBank/DDBJ whole genome shotgun (WGS) entry which is preliminary data.</text>
</comment>
<dbReference type="EMBL" id="BRXS01000009">
    <property type="protein sequence ID" value="GLC28341.1"/>
    <property type="molecule type" value="Genomic_DNA"/>
</dbReference>
<sequence length="543" mass="59062">MRRPTRTAVLATVATAPFLAGGWIIQSRAQRDGAQLLEQVMGLVSQRFVDTVDAPALFEKAARGLVKELNDPYTELFTPKQIADFSRQTNGRYGGIGMEITEQNNYVTVARVFPNTPAENAGIQEGDRIVQIDTQSTLRWKTTQVSNVLLGTPGTKVKVTFARPGVAAPITHNFTRAEVHIPAVAYSMTFDGNVGYIPVTRFSEATAQEIGDAVRKLQAQGAKGVVLDLRDNPGGILEQAISTSNLFLRRGQEVASVRGRQGDAQTYVATAQPLAPTLPLVVLVNGYSASASEIVAGALQDHDRAVVVGTTSYGKGLVQTLFPLDGGYALKMTTAKWFTPSGRSIQKERKLIDGQYVEVHPDSLESDSVRKARPKYRSDAGRVVYGGGAVTPDVIVKPDTMSTAEQTLARALAPKFPEIYTALSEMAFEQKGKLRPDFTVQPQWRDDLFSRITKAGVKVEKAQWDAGSAWVDRQIEQRMARVAFGDSTAKRHDLNDDVQLRRAIDMVKKAQAQRDLFAMVPAPAQGVLPNDRPTAQGTAAAKP</sequence>
<dbReference type="InterPro" id="IPR001478">
    <property type="entry name" value="PDZ"/>
</dbReference>
<dbReference type="AlphaFoldDB" id="A0AA37QG91"/>
<feature type="region of interest" description="Disordered" evidence="6">
    <location>
        <begin position="524"/>
        <end position="543"/>
    </location>
</feature>
<dbReference type="Proteomes" id="UP001161325">
    <property type="component" value="Unassembled WGS sequence"/>
</dbReference>
<dbReference type="PANTHER" id="PTHR32060">
    <property type="entry name" value="TAIL-SPECIFIC PROTEASE"/>
    <property type="match status" value="1"/>
</dbReference>
<dbReference type="GO" id="GO:0008236">
    <property type="term" value="F:serine-type peptidase activity"/>
    <property type="evidence" value="ECO:0007669"/>
    <property type="project" value="UniProtKB-KW"/>
</dbReference>
<dbReference type="InterPro" id="IPR041489">
    <property type="entry name" value="PDZ_6"/>
</dbReference>
<dbReference type="NCBIfam" id="TIGR00225">
    <property type="entry name" value="prc"/>
    <property type="match status" value="1"/>
</dbReference>
<dbReference type="GO" id="GO:0006508">
    <property type="term" value="P:proteolysis"/>
    <property type="evidence" value="ECO:0007669"/>
    <property type="project" value="UniProtKB-KW"/>
</dbReference>
<dbReference type="GO" id="GO:0004175">
    <property type="term" value="F:endopeptidase activity"/>
    <property type="evidence" value="ECO:0007669"/>
    <property type="project" value="TreeGrafter"/>
</dbReference>
<dbReference type="CDD" id="cd06782">
    <property type="entry name" value="cpPDZ_CPP-like"/>
    <property type="match status" value="1"/>
</dbReference>
<dbReference type="Pfam" id="PF17820">
    <property type="entry name" value="PDZ_6"/>
    <property type="match status" value="1"/>
</dbReference>
<dbReference type="Gene3D" id="3.90.226.10">
    <property type="entry name" value="2-enoyl-CoA Hydratase, Chain A, domain 1"/>
    <property type="match status" value="1"/>
</dbReference>
<dbReference type="Gene3D" id="3.30.750.44">
    <property type="match status" value="1"/>
</dbReference>
<name>A0AA37QG91_9BACT</name>
<keyword evidence="3 5" id="KW-0378">Hydrolase</keyword>
<evidence type="ECO:0000259" key="7">
    <source>
        <dbReference type="PROSITE" id="PS50106"/>
    </source>
</evidence>
<evidence type="ECO:0000256" key="3">
    <source>
        <dbReference type="ARBA" id="ARBA00022801"/>
    </source>
</evidence>
<accession>A0AA37QG91</accession>
<dbReference type="PROSITE" id="PS50106">
    <property type="entry name" value="PDZ"/>
    <property type="match status" value="1"/>
</dbReference>
<dbReference type="SMART" id="SM00245">
    <property type="entry name" value="TSPc"/>
    <property type="match status" value="1"/>
</dbReference>
<reference evidence="8" key="1">
    <citation type="submission" date="2022-08" db="EMBL/GenBank/DDBJ databases">
        <title>Draft genome sequencing of Roseisolibacter agri AW1220.</title>
        <authorList>
            <person name="Tobiishi Y."/>
            <person name="Tonouchi A."/>
        </authorList>
    </citation>
    <scope>NUCLEOTIDE SEQUENCE</scope>
    <source>
        <strain evidence="8">AW1220</strain>
    </source>
</reference>
<dbReference type="PANTHER" id="PTHR32060:SF30">
    <property type="entry name" value="CARBOXY-TERMINAL PROCESSING PROTEASE CTPA"/>
    <property type="match status" value="1"/>
</dbReference>
<evidence type="ECO:0000313" key="8">
    <source>
        <dbReference type="EMBL" id="GLC28341.1"/>
    </source>
</evidence>
<dbReference type="RefSeq" id="WP_284352739.1">
    <property type="nucleotide sequence ID" value="NZ_BRXS01000009.1"/>
</dbReference>